<organism evidence="3 4">
    <name type="scientific">Agarivorans gilvus</name>
    <dbReference type="NCBI Taxonomy" id="680279"/>
    <lineage>
        <taxon>Bacteria</taxon>
        <taxon>Pseudomonadati</taxon>
        <taxon>Pseudomonadota</taxon>
        <taxon>Gammaproteobacteria</taxon>
        <taxon>Alteromonadales</taxon>
        <taxon>Alteromonadaceae</taxon>
        <taxon>Agarivorans</taxon>
    </lineage>
</organism>
<name>A0ABQ1I1Q2_9ALTE</name>
<dbReference type="InterPro" id="IPR016866">
    <property type="entry name" value="UCP028069"/>
</dbReference>
<dbReference type="EMBL" id="BMDY01000012">
    <property type="protein sequence ID" value="GGB08071.1"/>
    <property type="molecule type" value="Genomic_DNA"/>
</dbReference>
<feature type="signal peptide" evidence="2">
    <location>
        <begin position="1"/>
        <end position="20"/>
    </location>
</feature>
<evidence type="ECO:0000256" key="1">
    <source>
        <dbReference type="SAM" id="Coils"/>
    </source>
</evidence>
<keyword evidence="4" id="KW-1185">Reference proteome</keyword>
<feature type="chain" id="PRO_5046497031" evidence="2">
    <location>
        <begin position="21"/>
        <end position="248"/>
    </location>
</feature>
<comment type="caution">
    <text evidence="3">The sequence shown here is derived from an EMBL/GenBank/DDBJ whole genome shotgun (WGS) entry which is preliminary data.</text>
</comment>
<dbReference type="Pfam" id="PF11932">
    <property type="entry name" value="DUF3450"/>
    <property type="match status" value="1"/>
</dbReference>
<evidence type="ECO:0000256" key="2">
    <source>
        <dbReference type="SAM" id="SignalP"/>
    </source>
</evidence>
<accession>A0ABQ1I1Q2</accession>
<reference evidence="4" key="1">
    <citation type="journal article" date="2019" name="Int. J. Syst. Evol. Microbiol.">
        <title>The Global Catalogue of Microorganisms (GCM) 10K type strain sequencing project: providing services to taxonomists for standard genome sequencing and annotation.</title>
        <authorList>
            <consortium name="The Broad Institute Genomics Platform"/>
            <consortium name="The Broad Institute Genome Sequencing Center for Infectious Disease"/>
            <person name="Wu L."/>
            <person name="Ma J."/>
        </authorList>
    </citation>
    <scope>NUCLEOTIDE SEQUENCE [LARGE SCALE GENOMIC DNA]</scope>
    <source>
        <strain evidence="4">CGMCC 1.10131</strain>
    </source>
</reference>
<sequence>MLMRCLIFIFVSLLLGQAQAGVKVDEQLRLQELNSASQQRIDQLEQQRQAAAEQSQALLQQAQLLEQYNQHLSAMTAQQNQQSTQLEQDLQELQYSQQLALPMVHQLLSQLQNFVASDLPFLSQERQQRLTRLASLLDRADVSLAEKYRQVLEAYQIEMEYGETIEAYSGALNQQQVNYFRLGRTALYYQSLNGQSSALWQADQQTWLALDDAANRELSQAIAIAWQEQQAPALLLLPLPAAKEASDE</sequence>
<gene>
    <name evidence="3" type="ORF">GCM10007414_21830</name>
</gene>
<feature type="coiled-coil region" evidence="1">
    <location>
        <begin position="27"/>
        <end position="61"/>
    </location>
</feature>
<keyword evidence="2" id="KW-0732">Signal</keyword>
<proteinExistence type="predicted"/>
<dbReference type="PIRSF" id="PIRSF028069">
    <property type="entry name" value="UCP028069"/>
    <property type="match status" value="1"/>
</dbReference>
<evidence type="ECO:0000313" key="4">
    <source>
        <dbReference type="Proteomes" id="UP000651977"/>
    </source>
</evidence>
<keyword evidence="1" id="KW-0175">Coiled coil</keyword>
<dbReference type="Proteomes" id="UP000651977">
    <property type="component" value="Unassembled WGS sequence"/>
</dbReference>
<protein>
    <submittedName>
        <fullName evidence="3">DUF3450 domain-containing protein</fullName>
    </submittedName>
</protein>
<evidence type="ECO:0000313" key="3">
    <source>
        <dbReference type="EMBL" id="GGB08071.1"/>
    </source>
</evidence>